<evidence type="ECO:0000256" key="9">
    <source>
        <dbReference type="ARBA" id="ARBA00022833"/>
    </source>
</evidence>
<feature type="domain" description="Amidohydrolase-related" evidence="13">
    <location>
        <begin position="79"/>
        <end position="458"/>
    </location>
</feature>
<dbReference type="EC" id="3.5.4.3" evidence="4 12"/>
<evidence type="ECO:0000259" key="13">
    <source>
        <dbReference type="Pfam" id="PF01979"/>
    </source>
</evidence>
<dbReference type="InterPro" id="IPR051607">
    <property type="entry name" value="Metallo-dep_hydrolases"/>
</dbReference>
<evidence type="ECO:0000313" key="15">
    <source>
        <dbReference type="Proteomes" id="UP000254866"/>
    </source>
</evidence>
<dbReference type="FunFam" id="3.20.20.140:FF:000021">
    <property type="entry name" value="Guanine deaminase"/>
    <property type="match status" value="1"/>
</dbReference>
<evidence type="ECO:0000256" key="4">
    <source>
        <dbReference type="ARBA" id="ARBA00012781"/>
    </source>
</evidence>
<comment type="catalytic activity">
    <reaction evidence="12">
        <text>guanine + H2O + H(+) = xanthine + NH4(+)</text>
        <dbReference type="Rhea" id="RHEA:14665"/>
        <dbReference type="ChEBI" id="CHEBI:15377"/>
        <dbReference type="ChEBI" id="CHEBI:15378"/>
        <dbReference type="ChEBI" id="CHEBI:16235"/>
        <dbReference type="ChEBI" id="CHEBI:17712"/>
        <dbReference type="ChEBI" id="CHEBI:28938"/>
        <dbReference type="EC" id="3.5.4.3"/>
    </reaction>
</comment>
<organism evidence="14 15">
    <name type="scientific">Venustampulla echinocandica</name>
    <dbReference type="NCBI Taxonomy" id="2656787"/>
    <lineage>
        <taxon>Eukaryota</taxon>
        <taxon>Fungi</taxon>
        <taxon>Dikarya</taxon>
        <taxon>Ascomycota</taxon>
        <taxon>Pezizomycotina</taxon>
        <taxon>Leotiomycetes</taxon>
        <taxon>Helotiales</taxon>
        <taxon>Pleuroascaceae</taxon>
        <taxon>Venustampulla</taxon>
    </lineage>
</organism>
<comment type="cofactor">
    <cofactor evidence="12">
        <name>Zn(2+)</name>
        <dbReference type="ChEBI" id="CHEBI:29105"/>
    </cofactor>
    <text evidence="12">Binds 1 zinc ion per subunit.</text>
</comment>
<sequence length="465" mass="51053">MASHPVGKSLFLGSFVHCKSLDKIETFHDTAVFVDEKGVIVAIEPQCDEKKATESLFPKLCWKSGDVTIRSTKPGQFFFPGFIDTHIHASQFPNAGIFGKTTLLEWLNTYTFPMERSLADLSRATRVYTRCIQRTLSHGTTTASYYATVSVPATNLLADLCLSHGQRAFIGRCCMDTLSPEDYRDESPESGVEDTRKTIAHIAEIDPGNQLITPIITPRFAPSCSSELMSGLGALHKETNLPIQTHISENHNEIAMVKELFPEHAHYTAVYDDHGLLTPKTILAHAVHISEEEADLIKKREAKISHCPASNSAITSGAARVRWMLNKGIEVGLGTDMSGGYSPSILEAARQASLVSRHVAMTGDDAAKLSIEEILYLATKGGAKVVGLGDRIGGFETGMEWDAQLIGMGSVDEVGGMKEEEGPVDIFGWESWDNCIEKWVFNGDDRNTRAVWVKGRLVHERNGCK</sequence>
<name>A0A370TBM7_9HELO</name>
<evidence type="ECO:0000256" key="6">
    <source>
        <dbReference type="ARBA" id="ARBA00022553"/>
    </source>
</evidence>
<evidence type="ECO:0000256" key="3">
    <source>
        <dbReference type="ARBA" id="ARBA00011738"/>
    </source>
</evidence>
<evidence type="ECO:0000256" key="1">
    <source>
        <dbReference type="ARBA" id="ARBA00004984"/>
    </source>
</evidence>
<reference evidence="14 15" key="1">
    <citation type="journal article" date="2018" name="IMA Fungus">
        <title>IMA Genome-F 9: Draft genome sequence of Annulohypoxylon stygium, Aspergillus mulundensis, Berkeleyomyces basicola (syn. Thielaviopsis basicola), Ceratocystis smalleyi, two Cercospora beticola strains, Coleophoma cylindrospora, Fusarium fracticaudum, Phialophora cf. hyalina, and Morchella septimelata.</title>
        <authorList>
            <person name="Wingfield B.D."/>
            <person name="Bills G.F."/>
            <person name="Dong Y."/>
            <person name="Huang W."/>
            <person name="Nel W.J."/>
            <person name="Swalarsk-Parry B.S."/>
            <person name="Vaghefi N."/>
            <person name="Wilken P.M."/>
            <person name="An Z."/>
            <person name="de Beer Z.W."/>
            <person name="De Vos L."/>
            <person name="Chen L."/>
            <person name="Duong T.A."/>
            <person name="Gao Y."/>
            <person name="Hammerbacher A."/>
            <person name="Kikkert J.R."/>
            <person name="Li Y."/>
            <person name="Li H."/>
            <person name="Li K."/>
            <person name="Li Q."/>
            <person name="Liu X."/>
            <person name="Ma X."/>
            <person name="Naidoo K."/>
            <person name="Pethybridge S.J."/>
            <person name="Sun J."/>
            <person name="Steenkamp E.T."/>
            <person name="van der Nest M.A."/>
            <person name="van Wyk S."/>
            <person name="Wingfield M.J."/>
            <person name="Xiong C."/>
            <person name="Yue Q."/>
            <person name="Zhang X."/>
        </authorList>
    </citation>
    <scope>NUCLEOTIDE SEQUENCE [LARGE SCALE GENOMIC DNA]</scope>
    <source>
        <strain evidence="14 15">BP 5553</strain>
    </source>
</reference>
<comment type="similarity">
    <text evidence="2 12">Belongs to the metallo-dependent hydrolases superfamily. ATZ/TRZ family.</text>
</comment>
<gene>
    <name evidence="14" type="ORF">BP5553_09645</name>
</gene>
<dbReference type="PANTHER" id="PTHR11271:SF6">
    <property type="entry name" value="GUANINE DEAMINASE"/>
    <property type="match status" value="1"/>
</dbReference>
<dbReference type="GO" id="GO:0008270">
    <property type="term" value="F:zinc ion binding"/>
    <property type="evidence" value="ECO:0007669"/>
    <property type="project" value="UniProtKB-UniRule"/>
</dbReference>
<evidence type="ECO:0000256" key="11">
    <source>
        <dbReference type="ARBA" id="ARBA00083147"/>
    </source>
</evidence>
<evidence type="ECO:0000256" key="12">
    <source>
        <dbReference type="RuleBase" id="RU366009"/>
    </source>
</evidence>
<dbReference type="InterPro" id="IPR014311">
    <property type="entry name" value="Guanine_deaminase"/>
</dbReference>
<evidence type="ECO:0000256" key="2">
    <source>
        <dbReference type="ARBA" id="ARBA00006745"/>
    </source>
</evidence>
<dbReference type="EMBL" id="NPIC01000012">
    <property type="protein sequence ID" value="RDL31436.1"/>
    <property type="molecule type" value="Genomic_DNA"/>
</dbReference>
<dbReference type="GO" id="GO:0005829">
    <property type="term" value="C:cytosol"/>
    <property type="evidence" value="ECO:0007669"/>
    <property type="project" value="TreeGrafter"/>
</dbReference>
<dbReference type="InterPro" id="IPR011059">
    <property type="entry name" value="Metal-dep_hydrolase_composite"/>
</dbReference>
<keyword evidence="7 12" id="KW-0479">Metal-binding</keyword>
<evidence type="ECO:0000313" key="14">
    <source>
        <dbReference type="EMBL" id="RDL31436.1"/>
    </source>
</evidence>
<comment type="caution">
    <text evidence="14">The sequence shown here is derived from an EMBL/GenBank/DDBJ whole genome shotgun (WGS) entry which is preliminary data.</text>
</comment>
<dbReference type="GeneID" id="43602494"/>
<dbReference type="AlphaFoldDB" id="A0A370TBM7"/>
<keyword evidence="15" id="KW-1185">Reference proteome</keyword>
<dbReference type="SUPFAM" id="SSF51556">
    <property type="entry name" value="Metallo-dependent hydrolases"/>
    <property type="match status" value="1"/>
</dbReference>
<keyword evidence="8 12" id="KW-0378">Hydrolase</keyword>
<dbReference type="InterPro" id="IPR006680">
    <property type="entry name" value="Amidohydro-rel"/>
</dbReference>
<keyword evidence="9 12" id="KW-0862">Zinc</keyword>
<keyword evidence="6" id="KW-0597">Phosphoprotein</keyword>
<dbReference type="RefSeq" id="XP_031865567.1">
    <property type="nucleotide sequence ID" value="XM_032018268.1"/>
</dbReference>
<dbReference type="GO" id="GO:0006147">
    <property type="term" value="P:guanine catabolic process"/>
    <property type="evidence" value="ECO:0007669"/>
    <property type="project" value="UniProtKB-UniRule"/>
</dbReference>
<dbReference type="PANTHER" id="PTHR11271">
    <property type="entry name" value="GUANINE DEAMINASE"/>
    <property type="match status" value="1"/>
</dbReference>
<dbReference type="Pfam" id="PF01979">
    <property type="entry name" value="Amidohydro_1"/>
    <property type="match status" value="1"/>
</dbReference>
<comment type="subunit">
    <text evidence="3">Homodimer.</text>
</comment>
<dbReference type="OrthoDB" id="194468at2759"/>
<accession>A0A370TBM7</accession>
<dbReference type="Proteomes" id="UP000254866">
    <property type="component" value="Unassembled WGS sequence"/>
</dbReference>
<dbReference type="STRING" id="2656787.A0A370TBM7"/>
<dbReference type="Gene3D" id="2.30.40.10">
    <property type="entry name" value="Urease, subunit C, domain 1"/>
    <property type="match status" value="1"/>
</dbReference>
<evidence type="ECO:0000256" key="8">
    <source>
        <dbReference type="ARBA" id="ARBA00022801"/>
    </source>
</evidence>
<proteinExistence type="inferred from homology"/>
<dbReference type="NCBIfam" id="TIGR02967">
    <property type="entry name" value="guan_deamin"/>
    <property type="match status" value="1"/>
</dbReference>
<evidence type="ECO:0000256" key="5">
    <source>
        <dbReference type="ARBA" id="ARBA00014514"/>
    </source>
</evidence>
<dbReference type="Gene3D" id="3.20.20.140">
    <property type="entry name" value="Metal-dependent hydrolases"/>
    <property type="match status" value="1"/>
</dbReference>
<evidence type="ECO:0000256" key="7">
    <source>
        <dbReference type="ARBA" id="ARBA00022723"/>
    </source>
</evidence>
<dbReference type="UniPathway" id="UPA00603">
    <property type="reaction ID" value="UER00660"/>
</dbReference>
<dbReference type="GO" id="GO:0008892">
    <property type="term" value="F:guanine deaminase activity"/>
    <property type="evidence" value="ECO:0007669"/>
    <property type="project" value="UniProtKB-UniRule"/>
</dbReference>
<evidence type="ECO:0000256" key="10">
    <source>
        <dbReference type="ARBA" id="ARBA00056079"/>
    </source>
</evidence>
<dbReference type="SUPFAM" id="SSF51338">
    <property type="entry name" value="Composite domain of metallo-dependent hydrolases"/>
    <property type="match status" value="1"/>
</dbReference>
<comment type="function">
    <text evidence="10 12">Catalyzes the hydrolytic deamination of guanine, producing xanthine and ammonia.</text>
</comment>
<dbReference type="CDD" id="cd01303">
    <property type="entry name" value="GDEase"/>
    <property type="match status" value="1"/>
</dbReference>
<protein>
    <recommendedName>
        <fullName evidence="5 12">Guanine deaminase</fullName>
        <shortName evidence="12">Guanase</shortName>
        <ecNumber evidence="4 12">3.5.4.3</ecNumber>
    </recommendedName>
    <alternativeName>
        <fullName evidence="11 12">Guanine aminohydrolase</fullName>
    </alternativeName>
</protein>
<comment type="pathway">
    <text evidence="1 12">Purine metabolism; guanine degradation; xanthine from guanine: step 1/1.</text>
</comment>
<dbReference type="InterPro" id="IPR032466">
    <property type="entry name" value="Metal_Hydrolase"/>
</dbReference>